<organism evidence="2 3">
    <name type="scientific">Tritrichomonas musculus</name>
    <dbReference type="NCBI Taxonomy" id="1915356"/>
    <lineage>
        <taxon>Eukaryota</taxon>
        <taxon>Metamonada</taxon>
        <taxon>Parabasalia</taxon>
        <taxon>Tritrichomonadida</taxon>
        <taxon>Tritrichomonadidae</taxon>
        <taxon>Tritrichomonas</taxon>
    </lineage>
</organism>
<keyword evidence="3" id="KW-1185">Reference proteome</keyword>
<reference evidence="2 3" key="1">
    <citation type="submission" date="2024-04" db="EMBL/GenBank/DDBJ databases">
        <title>Tritrichomonas musculus Genome.</title>
        <authorList>
            <person name="Alves-Ferreira E."/>
            <person name="Grigg M."/>
            <person name="Lorenzi H."/>
            <person name="Galac M."/>
        </authorList>
    </citation>
    <scope>NUCLEOTIDE SEQUENCE [LARGE SCALE GENOMIC DNA]</scope>
    <source>
        <strain evidence="2 3">EAF2021</strain>
    </source>
</reference>
<feature type="chain" id="PRO_5046146450" evidence="1">
    <location>
        <begin position="22"/>
        <end position="178"/>
    </location>
</feature>
<dbReference type="InterPro" id="IPR036815">
    <property type="entry name" value="14-3-3_dom_sf"/>
</dbReference>
<dbReference type="EMBL" id="JAPFFF010000050">
    <property type="protein sequence ID" value="KAK8839699.1"/>
    <property type="molecule type" value="Genomic_DNA"/>
</dbReference>
<gene>
    <name evidence="2" type="ORF">M9Y10_031403</name>
</gene>
<protein>
    <submittedName>
        <fullName evidence="2">Uncharacterized protein</fullName>
    </submittedName>
</protein>
<evidence type="ECO:0000313" key="3">
    <source>
        <dbReference type="Proteomes" id="UP001470230"/>
    </source>
</evidence>
<dbReference type="SUPFAM" id="SSF48445">
    <property type="entry name" value="14-3-3 protein"/>
    <property type="match status" value="1"/>
</dbReference>
<evidence type="ECO:0000313" key="2">
    <source>
        <dbReference type="EMBL" id="KAK8839699.1"/>
    </source>
</evidence>
<name>A0ABR2H0J9_9EUKA</name>
<dbReference type="Proteomes" id="UP001470230">
    <property type="component" value="Unassembled WGS sequence"/>
</dbReference>
<proteinExistence type="predicted"/>
<keyword evidence="1" id="KW-0732">Signal</keyword>
<evidence type="ECO:0000256" key="1">
    <source>
        <dbReference type="SAM" id="SignalP"/>
    </source>
</evidence>
<sequence>MINSGFFCKIVKCFLIQACNSLGITSCFQIGDTNCRSSDLIKSQVTEIYYFINTTEKTQIFDILIEIMKKLSEFPHISTQLSSKFLTLYQNDYAIVQDLQQKCSKKDPKVSSAIQTLKSKITNDIHDEIIQLENFVKVFCSSSANDKEKCKMIKEAAENLSKYNEYFQDSFHYVTSII</sequence>
<comment type="caution">
    <text evidence="2">The sequence shown here is derived from an EMBL/GenBank/DDBJ whole genome shotgun (WGS) entry which is preliminary data.</text>
</comment>
<accession>A0ABR2H0J9</accession>
<feature type="signal peptide" evidence="1">
    <location>
        <begin position="1"/>
        <end position="21"/>
    </location>
</feature>